<reference evidence="8" key="3">
    <citation type="submission" date="2025-09" db="UniProtKB">
        <authorList>
            <consortium name="Ensembl"/>
        </authorList>
    </citation>
    <scope>IDENTIFICATION</scope>
</reference>
<feature type="transmembrane region" description="Helical" evidence="7">
    <location>
        <begin position="27"/>
        <end position="47"/>
    </location>
</feature>
<comment type="similarity">
    <text evidence="5">Belongs to the PDZK1-interacting protein 1/SMIM24 family.</text>
</comment>
<dbReference type="InterPro" id="IPR031627">
    <property type="entry name" value="PDZK1IP1/SMIM24"/>
</dbReference>
<proteinExistence type="inferred from homology"/>
<evidence type="ECO:0000256" key="3">
    <source>
        <dbReference type="ARBA" id="ARBA00022989"/>
    </source>
</evidence>
<evidence type="ECO:0008006" key="10">
    <source>
        <dbReference type="Google" id="ProtNLM"/>
    </source>
</evidence>
<keyword evidence="3 7" id="KW-1133">Transmembrane helix</keyword>
<evidence type="ECO:0000313" key="8">
    <source>
        <dbReference type="Ensembl" id="ENSCUSP00005003555.1"/>
    </source>
</evidence>
<feature type="region of interest" description="Disordered" evidence="6">
    <location>
        <begin position="1"/>
        <end position="21"/>
    </location>
</feature>
<organism evidence="8 9">
    <name type="scientific">Catharus ustulatus</name>
    <name type="common">Russet-backed thrush</name>
    <name type="synonym">Hylocichla ustulatus</name>
    <dbReference type="NCBI Taxonomy" id="91951"/>
    <lineage>
        <taxon>Eukaryota</taxon>
        <taxon>Metazoa</taxon>
        <taxon>Chordata</taxon>
        <taxon>Craniata</taxon>
        <taxon>Vertebrata</taxon>
        <taxon>Euteleostomi</taxon>
        <taxon>Archelosauria</taxon>
        <taxon>Archosauria</taxon>
        <taxon>Dinosauria</taxon>
        <taxon>Saurischia</taxon>
        <taxon>Theropoda</taxon>
        <taxon>Coelurosauria</taxon>
        <taxon>Aves</taxon>
        <taxon>Neognathae</taxon>
        <taxon>Neoaves</taxon>
        <taxon>Telluraves</taxon>
        <taxon>Australaves</taxon>
        <taxon>Passeriformes</taxon>
        <taxon>Turdidae</taxon>
        <taxon>Catharus</taxon>
    </lineage>
</organism>
<reference evidence="8" key="1">
    <citation type="submission" date="2020-10" db="EMBL/GenBank/DDBJ databases">
        <title>Catharus ustulatus (Swainson's thrush) genome, bCatUst1, primary haplotype v2.</title>
        <authorList>
            <person name="Delmore K."/>
            <person name="Vafadar M."/>
            <person name="Formenti G."/>
            <person name="Chow W."/>
            <person name="Pelan S."/>
            <person name="Howe K."/>
            <person name="Rhie A."/>
            <person name="Mountcastle J."/>
            <person name="Haase B."/>
            <person name="Fedrigo O."/>
            <person name="Jarvis E.D."/>
        </authorList>
    </citation>
    <scope>NUCLEOTIDE SEQUENCE [LARGE SCALE GENOMIC DNA]</scope>
</reference>
<dbReference type="Pfam" id="PF15807">
    <property type="entry name" value="MAP17"/>
    <property type="match status" value="1"/>
</dbReference>
<evidence type="ECO:0000256" key="6">
    <source>
        <dbReference type="SAM" id="MobiDB-lite"/>
    </source>
</evidence>
<dbReference type="Proteomes" id="UP000694563">
    <property type="component" value="Chromosome 9"/>
</dbReference>
<protein>
    <recommendedName>
        <fullName evidence="10">PDZK1-interacting protein 1</fullName>
    </recommendedName>
</protein>
<comment type="subcellular location">
    <subcellularLocation>
        <location evidence="1">Membrane</location>
        <topology evidence="1">Single-pass membrane protein</topology>
    </subcellularLocation>
</comment>
<name>A0A8C3TUD3_CATUS</name>
<keyword evidence="4 7" id="KW-0472">Membrane</keyword>
<evidence type="ECO:0000256" key="4">
    <source>
        <dbReference type="ARBA" id="ARBA00023136"/>
    </source>
</evidence>
<evidence type="ECO:0000256" key="1">
    <source>
        <dbReference type="ARBA" id="ARBA00004167"/>
    </source>
</evidence>
<dbReference type="PANTHER" id="PTHR15296:SF1">
    <property type="entry name" value="PDZK1 INTERACTING PROTEIN 1"/>
    <property type="match status" value="1"/>
</dbReference>
<feature type="compositionally biased region" description="Low complexity" evidence="6">
    <location>
        <begin position="1"/>
        <end position="18"/>
    </location>
</feature>
<dbReference type="PANTHER" id="PTHR15296">
    <property type="entry name" value="MEMBRANE-ASSOCIATED PROTEIN MAP17"/>
    <property type="match status" value="1"/>
</dbReference>
<sequence>GKPSSLPSSMSPSLSPPSQTRGNLQPWAQGVIAVVVFLVLVAIAFVVNRFWCKDKVCSNVILTPSPKARGIEDQKAPHICSQFLCTGGVALGWSLLVPVHSCSLSRLRMWGAGVMISDDQQLSCSP</sequence>
<keyword evidence="2 7" id="KW-0812">Transmembrane</keyword>
<evidence type="ECO:0000256" key="7">
    <source>
        <dbReference type="SAM" id="Phobius"/>
    </source>
</evidence>
<evidence type="ECO:0000256" key="5">
    <source>
        <dbReference type="ARBA" id="ARBA00049650"/>
    </source>
</evidence>
<evidence type="ECO:0000313" key="9">
    <source>
        <dbReference type="Proteomes" id="UP000694563"/>
    </source>
</evidence>
<accession>A0A8C3TUD3</accession>
<dbReference type="Ensembl" id="ENSCUST00005003726.1">
    <property type="protein sequence ID" value="ENSCUSP00005003555.1"/>
    <property type="gene ID" value="ENSCUSG00005002368.1"/>
</dbReference>
<dbReference type="GO" id="GO:0016020">
    <property type="term" value="C:membrane"/>
    <property type="evidence" value="ECO:0007669"/>
    <property type="project" value="UniProtKB-SubCell"/>
</dbReference>
<reference evidence="8" key="2">
    <citation type="submission" date="2025-08" db="UniProtKB">
        <authorList>
            <consortium name="Ensembl"/>
        </authorList>
    </citation>
    <scope>IDENTIFICATION</scope>
</reference>
<dbReference type="AlphaFoldDB" id="A0A8C3TUD3"/>
<evidence type="ECO:0000256" key="2">
    <source>
        <dbReference type="ARBA" id="ARBA00022692"/>
    </source>
</evidence>
<keyword evidence="9" id="KW-1185">Reference proteome</keyword>